<feature type="signal peptide" evidence="1">
    <location>
        <begin position="1"/>
        <end position="16"/>
    </location>
</feature>
<accession>A0A9N9C1N3</accession>
<dbReference type="EMBL" id="CAJVPL010001811">
    <property type="protein sequence ID" value="CAG8588467.1"/>
    <property type="molecule type" value="Genomic_DNA"/>
</dbReference>
<comment type="caution">
    <text evidence="2">The sequence shown here is derived from an EMBL/GenBank/DDBJ whole genome shotgun (WGS) entry which is preliminary data.</text>
</comment>
<dbReference type="AlphaFoldDB" id="A0A9N9C1N3"/>
<keyword evidence="3" id="KW-1185">Reference proteome</keyword>
<evidence type="ECO:0000256" key="1">
    <source>
        <dbReference type="SAM" id="SignalP"/>
    </source>
</evidence>
<reference evidence="2" key="1">
    <citation type="submission" date="2021-06" db="EMBL/GenBank/DDBJ databases">
        <authorList>
            <person name="Kallberg Y."/>
            <person name="Tangrot J."/>
            <person name="Rosling A."/>
        </authorList>
    </citation>
    <scope>NUCLEOTIDE SEQUENCE</scope>
    <source>
        <strain evidence="2">MT106</strain>
    </source>
</reference>
<evidence type="ECO:0000313" key="3">
    <source>
        <dbReference type="Proteomes" id="UP000789831"/>
    </source>
</evidence>
<gene>
    <name evidence="2" type="ORF">AGERDE_LOCUS8483</name>
</gene>
<evidence type="ECO:0000313" key="2">
    <source>
        <dbReference type="EMBL" id="CAG8588467.1"/>
    </source>
</evidence>
<protein>
    <submittedName>
        <fullName evidence="2">2733_t:CDS:1</fullName>
    </submittedName>
</protein>
<sequence>MFVLDLILICLNLTSKYLVIKITHLINQSWQKNSETTSTNNENQQRADLISTIQRLPENEVSLATSLISNMRDPKGSNKGNIICT</sequence>
<proteinExistence type="predicted"/>
<keyword evidence="1" id="KW-0732">Signal</keyword>
<organism evidence="2 3">
    <name type="scientific">Ambispora gerdemannii</name>
    <dbReference type="NCBI Taxonomy" id="144530"/>
    <lineage>
        <taxon>Eukaryota</taxon>
        <taxon>Fungi</taxon>
        <taxon>Fungi incertae sedis</taxon>
        <taxon>Mucoromycota</taxon>
        <taxon>Glomeromycotina</taxon>
        <taxon>Glomeromycetes</taxon>
        <taxon>Archaeosporales</taxon>
        <taxon>Ambisporaceae</taxon>
        <taxon>Ambispora</taxon>
    </lineage>
</organism>
<name>A0A9N9C1N3_9GLOM</name>
<dbReference type="Proteomes" id="UP000789831">
    <property type="component" value="Unassembled WGS sequence"/>
</dbReference>
<feature type="chain" id="PRO_5040331694" evidence="1">
    <location>
        <begin position="17"/>
        <end position="85"/>
    </location>
</feature>